<dbReference type="Pfam" id="PF13476">
    <property type="entry name" value="AAA_23"/>
    <property type="match status" value="1"/>
</dbReference>
<keyword evidence="4" id="KW-0410">Iron transport</keyword>
<reference evidence="9 10" key="1">
    <citation type="submission" date="2019-10" db="EMBL/GenBank/DDBJ databases">
        <title>Taxonomy of Antarctic Massilia spp.: description of Massilia rubra sp. nov., Massilia aquatica sp. nov., Massilia mucilaginosa sp. nov., Massilia frigida sp. nov. isolated from streams, lakes and regoliths.</title>
        <authorList>
            <person name="Holochova P."/>
            <person name="Sedlacek I."/>
            <person name="Kralova S."/>
            <person name="Maslanova I."/>
            <person name="Busse H.-J."/>
            <person name="Stankova E."/>
            <person name="Vrbovska V."/>
            <person name="Kovarovic V."/>
            <person name="Bartak M."/>
            <person name="Svec P."/>
            <person name="Pantucek R."/>
        </authorList>
    </citation>
    <scope>NUCLEOTIDE SEQUENCE [LARGE SCALE GENOMIC DNA]</scope>
    <source>
        <strain evidence="9 10">CCM 8695</strain>
    </source>
</reference>
<organism evidence="9 10">
    <name type="scientific">Massilia frigida</name>
    <dbReference type="NCBI Taxonomy" id="2609281"/>
    <lineage>
        <taxon>Bacteria</taxon>
        <taxon>Pseudomonadati</taxon>
        <taxon>Pseudomonadota</taxon>
        <taxon>Betaproteobacteria</taxon>
        <taxon>Burkholderiales</taxon>
        <taxon>Oxalobacteraceae</taxon>
        <taxon>Telluria group</taxon>
        <taxon>Massilia</taxon>
    </lineage>
</organism>
<dbReference type="Pfam" id="PF13304">
    <property type="entry name" value="AAA_21"/>
    <property type="match status" value="1"/>
</dbReference>
<dbReference type="InterPro" id="IPR003959">
    <property type="entry name" value="ATPase_AAA_core"/>
</dbReference>
<keyword evidence="10" id="KW-1185">Reference proteome</keyword>
<evidence type="ECO:0000256" key="5">
    <source>
        <dbReference type="ARBA" id="ARBA00023004"/>
    </source>
</evidence>
<accession>A0ABX0N2P4</accession>
<dbReference type="RefSeq" id="WP_167086486.1">
    <property type="nucleotide sequence ID" value="NZ_WHJG01000007.1"/>
</dbReference>
<dbReference type="Gene3D" id="3.40.50.300">
    <property type="entry name" value="P-loop containing nucleotide triphosphate hydrolases"/>
    <property type="match status" value="2"/>
</dbReference>
<dbReference type="SMART" id="SM00382">
    <property type="entry name" value="AAA"/>
    <property type="match status" value="1"/>
</dbReference>
<dbReference type="EMBL" id="WHJG01000007">
    <property type="protein sequence ID" value="NHZ79539.1"/>
    <property type="molecule type" value="Genomic_DNA"/>
</dbReference>
<evidence type="ECO:0000256" key="4">
    <source>
        <dbReference type="ARBA" id="ARBA00022496"/>
    </source>
</evidence>
<name>A0ABX0N2P4_9BURK</name>
<evidence type="ECO:0000256" key="6">
    <source>
        <dbReference type="ARBA" id="ARBA00023065"/>
    </source>
</evidence>
<dbReference type="InterPro" id="IPR051535">
    <property type="entry name" value="Siderophore_ABC-ATPase"/>
</dbReference>
<evidence type="ECO:0000259" key="8">
    <source>
        <dbReference type="SMART" id="SM00382"/>
    </source>
</evidence>
<dbReference type="PANTHER" id="PTHR42771">
    <property type="entry name" value="IRON(3+)-HYDROXAMATE IMPORT ATP-BINDING PROTEIN FHUC"/>
    <property type="match status" value="1"/>
</dbReference>
<evidence type="ECO:0000256" key="2">
    <source>
        <dbReference type="ARBA" id="ARBA00022448"/>
    </source>
</evidence>
<evidence type="ECO:0000256" key="3">
    <source>
        <dbReference type="ARBA" id="ARBA00022475"/>
    </source>
</evidence>
<protein>
    <submittedName>
        <fullName evidence="9">AAA family ATPase</fullName>
    </submittedName>
</protein>
<keyword evidence="6" id="KW-0406">Ion transport</keyword>
<sequence length="249" mass="28108">MISSQYVSRIALQRERVDSFERYPFSLPAVRSLHELELDPKVTFLIGENGSGKSTLLEAIAVSLGFNAEGGSKNFRFGTRRSHSALHEYLRVSKGFRRPRDGFFLRAESFFNVATEIEHLDEGFPGLPRVIDSYGGVSLHEQSHGESFLALMTERFGGKGLYILDEPEAALSPQRQLAVLSRMHDLVLDDSQFIVATHSPILMAYPGARIYQCGPNGITDVTYQDTEHFQVTRNFLLDPDRTLRELLKR</sequence>
<dbReference type="InterPro" id="IPR038729">
    <property type="entry name" value="Rad50/SbcC_AAA"/>
</dbReference>
<evidence type="ECO:0000256" key="7">
    <source>
        <dbReference type="ARBA" id="ARBA00023136"/>
    </source>
</evidence>
<keyword evidence="5" id="KW-0408">Iron</keyword>
<evidence type="ECO:0000313" key="10">
    <source>
        <dbReference type="Proteomes" id="UP000621455"/>
    </source>
</evidence>
<gene>
    <name evidence="9" type="ORF">F2P44_09640</name>
</gene>
<feature type="domain" description="AAA+ ATPase" evidence="8">
    <location>
        <begin position="39"/>
        <end position="216"/>
    </location>
</feature>
<dbReference type="SUPFAM" id="SSF52540">
    <property type="entry name" value="P-loop containing nucleoside triphosphate hydrolases"/>
    <property type="match status" value="1"/>
</dbReference>
<keyword evidence="2" id="KW-0813">Transport</keyword>
<dbReference type="InterPro" id="IPR027417">
    <property type="entry name" value="P-loop_NTPase"/>
</dbReference>
<dbReference type="InterPro" id="IPR003593">
    <property type="entry name" value="AAA+_ATPase"/>
</dbReference>
<comment type="subcellular location">
    <subcellularLocation>
        <location evidence="1">Cell membrane</location>
        <topology evidence="1">Peripheral membrane protein</topology>
    </subcellularLocation>
</comment>
<keyword evidence="7" id="KW-0472">Membrane</keyword>
<dbReference type="Proteomes" id="UP000621455">
    <property type="component" value="Unassembled WGS sequence"/>
</dbReference>
<proteinExistence type="predicted"/>
<evidence type="ECO:0000256" key="1">
    <source>
        <dbReference type="ARBA" id="ARBA00004202"/>
    </source>
</evidence>
<keyword evidence="3" id="KW-1003">Cell membrane</keyword>
<comment type="caution">
    <text evidence="9">The sequence shown here is derived from an EMBL/GenBank/DDBJ whole genome shotgun (WGS) entry which is preliminary data.</text>
</comment>
<dbReference type="PANTHER" id="PTHR42771:SF2">
    <property type="entry name" value="IRON(3+)-HYDROXAMATE IMPORT ATP-BINDING PROTEIN FHUC"/>
    <property type="match status" value="1"/>
</dbReference>
<evidence type="ECO:0000313" key="9">
    <source>
        <dbReference type="EMBL" id="NHZ79539.1"/>
    </source>
</evidence>